<dbReference type="EMBL" id="CP036266">
    <property type="protein sequence ID" value="QDT19503.1"/>
    <property type="molecule type" value="Genomic_DNA"/>
</dbReference>
<reference evidence="3 4" key="1">
    <citation type="submission" date="2019-02" db="EMBL/GenBank/DDBJ databases">
        <title>Deep-cultivation of Planctomycetes and their phenomic and genomic characterization uncovers novel biology.</title>
        <authorList>
            <person name="Wiegand S."/>
            <person name="Jogler M."/>
            <person name="Boedeker C."/>
            <person name="Pinto D."/>
            <person name="Vollmers J."/>
            <person name="Rivas-Marin E."/>
            <person name="Kohn T."/>
            <person name="Peeters S.H."/>
            <person name="Heuer A."/>
            <person name="Rast P."/>
            <person name="Oberbeckmann S."/>
            <person name="Bunk B."/>
            <person name="Jeske O."/>
            <person name="Meyerdierks A."/>
            <person name="Storesund J.E."/>
            <person name="Kallscheuer N."/>
            <person name="Luecker S."/>
            <person name="Lage O.M."/>
            <person name="Pohl T."/>
            <person name="Merkel B.J."/>
            <person name="Hornburger P."/>
            <person name="Mueller R.-W."/>
            <person name="Bruemmer F."/>
            <person name="Labrenz M."/>
            <person name="Spormann A.M."/>
            <person name="Op den Camp H."/>
            <person name="Overmann J."/>
            <person name="Amann R."/>
            <person name="Jetten M.S.M."/>
            <person name="Mascher T."/>
            <person name="Medema M.H."/>
            <person name="Devos D.P."/>
            <person name="Kaster A.-K."/>
            <person name="Ovreas L."/>
            <person name="Rohde M."/>
            <person name="Galperin M.Y."/>
            <person name="Jogler C."/>
        </authorList>
    </citation>
    <scope>NUCLEOTIDE SEQUENCE [LARGE SCALE GENOMIC DNA]</scope>
    <source>
        <strain evidence="3 4">HG66A1</strain>
    </source>
</reference>
<dbReference type="Gene3D" id="2.130.10.10">
    <property type="entry name" value="YVTN repeat-like/Quinoprotein amine dehydrogenase"/>
    <property type="match status" value="2"/>
</dbReference>
<feature type="signal peptide" evidence="1">
    <location>
        <begin position="1"/>
        <end position="32"/>
    </location>
</feature>
<dbReference type="PANTHER" id="PTHR34512">
    <property type="entry name" value="CELL SURFACE PROTEIN"/>
    <property type="match status" value="1"/>
</dbReference>
<name>A0A517PJD9_9PLAN</name>
<proteinExistence type="predicted"/>
<feature type="domain" description="Pyrrolo-quinoline quinone repeat" evidence="2">
    <location>
        <begin position="98"/>
        <end position="256"/>
    </location>
</feature>
<dbReference type="InterPro" id="IPR015943">
    <property type="entry name" value="WD40/YVTN_repeat-like_dom_sf"/>
</dbReference>
<dbReference type="InterPro" id="IPR002372">
    <property type="entry name" value="PQQ_rpt_dom"/>
</dbReference>
<dbReference type="InterPro" id="IPR018391">
    <property type="entry name" value="PQQ_b-propeller_rpt"/>
</dbReference>
<sequence precursor="true">MKDLLPSRAFSPALKFTAALCFCLLAFSSIQAENWPRFRGIDGSGLSSEKGFPQSWTEKDYAWHKELPGLGHSSPSIWGDNLFVTAALGEGETRYLFCLDPKTGEEKWKRETKLKKSHKHRKGSWASSTPATDGEHVYVEFADEESYMLICYDFKGNKIWERDLGSFTSQHGHGSSPMIYKNLVIATNDQQGPSSVTAFNKLNGEIVWKADRAVRRTSYATPIIIEHPNTGPQLICVSGATGISSLNPENGKVNWTTGEFPMRTVSSPVYGEGLIFATCGGGGRGKLLYGVDPTGSGNIKETHIKYERSTKLPYVPTPVVYEGHLYLWGDAGVISCVDLATQKNVWTERIAGDYSSSPVCINGVLYCIDENGEVAMVDASPNFKAYEKIKLGDQSHATVVVANGRMFLRTFKNLYCLEAQK</sequence>
<keyword evidence="1" id="KW-0732">Signal</keyword>
<dbReference type="SMART" id="SM00564">
    <property type="entry name" value="PQQ"/>
    <property type="match status" value="4"/>
</dbReference>
<dbReference type="InterPro" id="IPR011047">
    <property type="entry name" value="Quinoprotein_ADH-like_sf"/>
</dbReference>
<dbReference type="AlphaFoldDB" id="A0A517PJD9"/>
<evidence type="ECO:0000313" key="4">
    <source>
        <dbReference type="Proteomes" id="UP000320421"/>
    </source>
</evidence>
<evidence type="ECO:0000313" key="3">
    <source>
        <dbReference type="EMBL" id="QDT19503.1"/>
    </source>
</evidence>
<keyword evidence="4" id="KW-1185">Reference proteome</keyword>
<protein>
    <submittedName>
        <fullName evidence="3">Outer membrane protein assembly factor BamB</fullName>
    </submittedName>
</protein>
<evidence type="ECO:0000259" key="2">
    <source>
        <dbReference type="Pfam" id="PF13360"/>
    </source>
</evidence>
<dbReference type="OrthoDB" id="244732at2"/>
<feature type="chain" id="PRO_5021938834" evidence="1">
    <location>
        <begin position="33"/>
        <end position="421"/>
    </location>
</feature>
<accession>A0A517PJD9</accession>
<dbReference type="PANTHER" id="PTHR34512:SF30">
    <property type="entry name" value="OUTER MEMBRANE PROTEIN ASSEMBLY FACTOR BAMB"/>
    <property type="match status" value="1"/>
</dbReference>
<evidence type="ECO:0000256" key="1">
    <source>
        <dbReference type="SAM" id="SignalP"/>
    </source>
</evidence>
<dbReference type="SUPFAM" id="SSF50998">
    <property type="entry name" value="Quinoprotein alcohol dehydrogenase-like"/>
    <property type="match status" value="1"/>
</dbReference>
<gene>
    <name evidence="3" type="primary">bamB_1</name>
    <name evidence="3" type="ORF">HG66A1_12680</name>
</gene>
<dbReference type="Pfam" id="PF13360">
    <property type="entry name" value="PQQ_2"/>
    <property type="match status" value="1"/>
</dbReference>
<dbReference type="RefSeq" id="WP_145181329.1">
    <property type="nucleotide sequence ID" value="NZ_CP036266.1"/>
</dbReference>
<organism evidence="3 4">
    <name type="scientific">Gimesia chilikensis</name>
    <dbReference type="NCBI Taxonomy" id="2605989"/>
    <lineage>
        <taxon>Bacteria</taxon>
        <taxon>Pseudomonadati</taxon>
        <taxon>Planctomycetota</taxon>
        <taxon>Planctomycetia</taxon>
        <taxon>Planctomycetales</taxon>
        <taxon>Planctomycetaceae</taxon>
        <taxon>Gimesia</taxon>
    </lineage>
</organism>
<dbReference type="Proteomes" id="UP000320421">
    <property type="component" value="Chromosome"/>
</dbReference>